<comment type="function">
    <text evidence="10">NDH shuttles electrons from NAD(P)H:plastoquinone, via FMN and iron-sulfur (Fe-S) centers, to quinones in the photosynthetic chain and possibly in a chloroplast respiratory chain. The immediate electron acceptor for the enzyme in this species is believed to be plastoquinone. Couples the redox reaction to proton translocation, and thus conserves the redox energy in a proton gradient.</text>
</comment>
<dbReference type="GO" id="GO:0019684">
    <property type="term" value="P:photosynthesis, light reaction"/>
    <property type="evidence" value="ECO:0007669"/>
    <property type="project" value="UniProtKB-UniRule"/>
</dbReference>
<evidence type="ECO:0000256" key="8">
    <source>
        <dbReference type="ARBA" id="ARBA00022989"/>
    </source>
</evidence>
<evidence type="ECO:0000256" key="2">
    <source>
        <dbReference type="ARBA" id="ARBA00010519"/>
    </source>
</evidence>
<comment type="similarity">
    <text evidence="2 10">Belongs to the complex I subunit 4L family.</text>
</comment>
<dbReference type="AlphaFoldDB" id="A0A482CNC8"/>
<keyword evidence="9 10" id="KW-0472">Membrane</keyword>
<evidence type="ECO:0000256" key="6">
    <source>
        <dbReference type="ARBA" id="ARBA00022857"/>
    </source>
</evidence>
<sequence length="102" mass="11199">MLERALVLGAFPSRTGIYGLTTSRDIVRALMRLEPMLNAVNVNFVTSSNYLGAQQRVKGEIFAISVIAPASAEAAIGPAIVLAMYRNARSIRTDQFNSLRWQ</sequence>
<comment type="subunit">
    <text evidence="10">NDH is composed of at least 16 different subunits, 5 of which are encoded in the nucleus.</text>
</comment>
<comment type="caution">
    <text evidence="10">Lacks conserved residue(s) required for the propagation of feature annotation.</text>
</comment>
<keyword evidence="7 10" id="KW-0618">Plastoquinone</keyword>
<dbReference type="GO" id="GO:0048038">
    <property type="term" value="F:quinone binding"/>
    <property type="evidence" value="ECO:0007669"/>
    <property type="project" value="UniProtKB-KW"/>
</dbReference>
<feature type="transmembrane region" description="Helical" evidence="10">
    <location>
        <begin position="61"/>
        <end position="85"/>
    </location>
</feature>
<dbReference type="HAMAP" id="MF_01456">
    <property type="entry name" value="NDH1_NuoK"/>
    <property type="match status" value="1"/>
</dbReference>
<dbReference type="PANTHER" id="PTHR11434:SF16">
    <property type="entry name" value="NADH-UBIQUINONE OXIDOREDUCTASE CHAIN 4L"/>
    <property type="match status" value="1"/>
</dbReference>
<dbReference type="GO" id="GO:0009535">
    <property type="term" value="C:chloroplast thylakoid membrane"/>
    <property type="evidence" value="ECO:0007669"/>
    <property type="project" value="UniProtKB-SubCell"/>
</dbReference>
<keyword evidence="5 10" id="KW-0874">Quinone</keyword>
<reference evidence="11" key="1">
    <citation type="submission" date="2018-07" db="EMBL/GenBank/DDBJ databases">
        <authorList>
            <person name="Zhang H."/>
            <person name="Zhang X."/>
        </authorList>
    </citation>
    <scope>NUCLEOTIDE SEQUENCE</scope>
</reference>
<evidence type="ECO:0000256" key="3">
    <source>
        <dbReference type="ARBA" id="ARBA00022448"/>
    </source>
</evidence>
<dbReference type="InterPro" id="IPR001133">
    <property type="entry name" value="NADH_UbQ_OxRdtase_chain4L/K"/>
</dbReference>
<dbReference type="EC" id="7.1.1.-" evidence="10"/>
<gene>
    <name evidence="10 11" type="primary">ndhE</name>
</gene>
<evidence type="ECO:0000256" key="7">
    <source>
        <dbReference type="ARBA" id="ARBA00022957"/>
    </source>
</evidence>
<proteinExistence type="inferred from homology"/>
<protein>
    <recommendedName>
        <fullName evidence="10">NAD(P)H-quinone oxidoreductase subunit 4L, chloroplastic</fullName>
        <ecNumber evidence="10">7.1.1.-</ecNumber>
    </recommendedName>
    <alternativeName>
        <fullName evidence="10">NAD(P)H dehydrogenase subunit 4L</fullName>
    </alternativeName>
    <alternativeName>
        <fullName evidence="10">NADH-plastoquinone oxidoreductase subunit 4L</fullName>
    </alternativeName>
</protein>
<keyword evidence="6 10" id="KW-0521">NADP</keyword>
<keyword evidence="3 10" id="KW-0813">Transport</keyword>
<keyword evidence="10" id="KW-0793">Thylakoid</keyword>
<dbReference type="InterPro" id="IPR039428">
    <property type="entry name" value="NUOK/Mnh_C1-like"/>
</dbReference>
<dbReference type="GO" id="GO:0030964">
    <property type="term" value="C:NADH dehydrogenase complex"/>
    <property type="evidence" value="ECO:0007669"/>
    <property type="project" value="TreeGrafter"/>
</dbReference>
<evidence type="ECO:0000256" key="9">
    <source>
        <dbReference type="ARBA" id="ARBA00023136"/>
    </source>
</evidence>
<comment type="subcellular location">
    <subcellularLocation>
        <location evidence="1">Membrane</location>
        <topology evidence="1">Multi-pass membrane protein</topology>
    </subcellularLocation>
    <subcellularLocation>
        <location evidence="10">Plastid</location>
        <location evidence="10">Chloroplast thylakoid membrane</location>
        <topology evidence="10">Multi-pass membrane protein</topology>
    </subcellularLocation>
</comment>
<dbReference type="Pfam" id="PF00420">
    <property type="entry name" value="Oxidored_q2"/>
    <property type="match status" value="1"/>
</dbReference>
<keyword evidence="10" id="KW-1278">Translocase</keyword>
<name>A0A482CNC8_SELRE</name>
<dbReference type="GeneID" id="39721576"/>
<keyword evidence="11" id="KW-0150">Chloroplast</keyword>
<evidence type="ECO:0000256" key="5">
    <source>
        <dbReference type="ARBA" id="ARBA00022719"/>
    </source>
</evidence>
<dbReference type="Gene3D" id="1.10.287.3510">
    <property type="match status" value="1"/>
</dbReference>
<keyword evidence="8 10" id="KW-1133">Transmembrane helix</keyword>
<geneLocation type="chloroplast" evidence="11"/>
<keyword evidence="4 10" id="KW-0812">Transmembrane</keyword>
<dbReference type="GO" id="GO:0042773">
    <property type="term" value="P:ATP synthesis coupled electron transport"/>
    <property type="evidence" value="ECO:0007669"/>
    <property type="project" value="InterPro"/>
</dbReference>
<dbReference type="GO" id="GO:0016655">
    <property type="term" value="F:oxidoreductase activity, acting on NAD(P)H, quinone or similar compound as acceptor"/>
    <property type="evidence" value="ECO:0007669"/>
    <property type="project" value="UniProtKB-UniRule"/>
</dbReference>
<evidence type="ECO:0000256" key="1">
    <source>
        <dbReference type="ARBA" id="ARBA00004141"/>
    </source>
</evidence>
<organism evidence="11">
    <name type="scientific">Selaginella remotifolia</name>
    <name type="common">Spikemoss</name>
    <dbReference type="NCBI Taxonomy" id="137170"/>
    <lineage>
        <taxon>Eukaryota</taxon>
        <taxon>Viridiplantae</taxon>
        <taxon>Streptophyta</taxon>
        <taxon>Embryophyta</taxon>
        <taxon>Tracheophyta</taxon>
        <taxon>Lycopodiopsida</taxon>
        <taxon>Selaginellales</taxon>
        <taxon>Selaginellaceae</taxon>
        <taxon>Selaginella</taxon>
    </lineage>
</organism>
<reference evidence="11" key="2">
    <citation type="journal article" date="2019" name="J. ISSAAS">
        <title>The Unique Evolutionary Trajectory 1 and Dynamic Conformations of DR and IR/DR-coexisting Plastomes of the Early Vascular Plant Selaginellaceae (Lycophyte).</title>
        <authorList>
            <person name="Zhang H.-R."/>
            <person name="Xiang Q.-P."/>
            <person name="Zhang X.-C."/>
        </authorList>
    </citation>
    <scope>NUCLEOTIDE SEQUENCE</scope>
</reference>
<accession>A0A482CNC8</accession>
<comment type="catalytic activity">
    <reaction evidence="10">
        <text>a plastoquinone + NADH + (n+1) H(+)(in) = a plastoquinol + NAD(+) + n H(+)(out)</text>
        <dbReference type="Rhea" id="RHEA:42608"/>
        <dbReference type="Rhea" id="RHEA-COMP:9561"/>
        <dbReference type="Rhea" id="RHEA-COMP:9562"/>
        <dbReference type="ChEBI" id="CHEBI:15378"/>
        <dbReference type="ChEBI" id="CHEBI:17757"/>
        <dbReference type="ChEBI" id="CHEBI:57540"/>
        <dbReference type="ChEBI" id="CHEBI:57945"/>
        <dbReference type="ChEBI" id="CHEBI:62192"/>
    </reaction>
</comment>
<evidence type="ECO:0000313" key="11">
    <source>
        <dbReference type="EMBL" id="QBL76301.1"/>
    </source>
</evidence>
<dbReference type="RefSeq" id="YP_009589718.1">
    <property type="nucleotide sequence ID" value="NC_041644.1"/>
</dbReference>
<keyword evidence="11" id="KW-0934">Plastid</keyword>
<dbReference type="PANTHER" id="PTHR11434">
    <property type="entry name" value="NADH-UBIQUINONE OXIDOREDUCTASE SUBUNIT ND4L"/>
    <property type="match status" value="1"/>
</dbReference>
<dbReference type="NCBIfam" id="NF004320">
    <property type="entry name" value="PRK05715.1-2"/>
    <property type="match status" value="1"/>
</dbReference>
<evidence type="ECO:0000256" key="4">
    <source>
        <dbReference type="ARBA" id="ARBA00022692"/>
    </source>
</evidence>
<dbReference type="EMBL" id="MH598535">
    <property type="protein sequence ID" value="QBL76301.1"/>
    <property type="molecule type" value="Genomic_DNA"/>
</dbReference>
<evidence type="ECO:0000256" key="10">
    <source>
        <dbReference type="HAMAP-Rule" id="MF_01456"/>
    </source>
</evidence>
<keyword evidence="10" id="KW-0520">NAD</keyword>
<comment type="catalytic activity">
    <reaction evidence="10">
        <text>a plastoquinone + NADPH + (n+1) H(+)(in) = a plastoquinol + NADP(+) + n H(+)(out)</text>
        <dbReference type="Rhea" id="RHEA:42612"/>
        <dbReference type="Rhea" id="RHEA-COMP:9561"/>
        <dbReference type="Rhea" id="RHEA-COMP:9562"/>
        <dbReference type="ChEBI" id="CHEBI:15378"/>
        <dbReference type="ChEBI" id="CHEBI:17757"/>
        <dbReference type="ChEBI" id="CHEBI:57783"/>
        <dbReference type="ChEBI" id="CHEBI:58349"/>
        <dbReference type="ChEBI" id="CHEBI:62192"/>
    </reaction>
</comment>